<evidence type="ECO:0000313" key="4">
    <source>
        <dbReference type="EMBL" id="KAK8070338.1"/>
    </source>
</evidence>
<dbReference type="PROSITE" id="PS50088">
    <property type="entry name" value="ANK_REPEAT"/>
    <property type="match status" value="2"/>
</dbReference>
<keyword evidence="5" id="KW-1185">Reference proteome</keyword>
<proteinExistence type="predicted"/>
<evidence type="ECO:0000256" key="2">
    <source>
        <dbReference type="ARBA" id="ARBA00023043"/>
    </source>
</evidence>
<feature type="repeat" description="ANK" evidence="3">
    <location>
        <begin position="111"/>
        <end position="132"/>
    </location>
</feature>
<dbReference type="Gene3D" id="1.25.40.20">
    <property type="entry name" value="Ankyrin repeat-containing domain"/>
    <property type="match status" value="1"/>
</dbReference>
<evidence type="ECO:0008006" key="6">
    <source>
        <dbReference type="Google" id="ProtNLM"/>
    </source>
</evidence>
<evidence type="ECO:0000256" key="1">
    <source>
        <dbReference type="ARBA" id="ARBA00022737"/>
    </source>
</evidence>
<comment type="caution">
    <text evidence="4">The sequence shown here is derived from an EMBL/GenBank/DDBJ whole genome shotgun (WGS) entry which is preliminary data.</text>
</comment>
<dbReference type="GeneID" id="92091426"/>
<dbReference type="RefSeq" id="XP_066717632.1">
    <property type="nucleotide sequence ID" value="XM_066858363.1"/>
</dbReference>
<dbReference type="InterPro" id="IPR002110">
    <property type="entry name" value="Ankyrin_rpt"/>
</dbReference>
<dbReference type="PROSITE" id="PS50297">
    <property type="entry name" value="ANK_REP_REGION"/>
    <property type="match status" value="2"/>
</dbReference>
<dbReference type="EMBL" id="JAQQWL010000006">
    <property type="protein sequence ID" value="KAK8070338.1"/>
    <property type="molecule type" value="Genomic_DNA"/>
</dbReference>
<dbReference type="PANTHER" id="PTHR24166:SF48">
    <property type="entry name" value="PROTEIN VAPYRIN"/>
    <property type="match status" value="1"/>
</dbReference>
<dbReference type="InterPro" id="IPR036770">
    <property type="entry name" value="Ankyrin_rpt-contain_sf"/>
</dbReference>
<reference evidence="4 5" key="1">
    <citation type="submission" date="2023-01" db="EMBL/GenBank/DDBJ databases">
        <title>Analysis of 21 Apiospora genomes using comparative genomics revels a genus with tremendous synthesis potential of carbohydrate active enzymes and secondary metabolites.</title>
        <authorList>
            <person name="Sorensen T."/>
        </authorList>
    </citation>
    <scope>NUCLEOTIDE SEQUENCE [LARGE SCALE GENOMIC DNA]</scope>
    <source>
        <strain evidence="4 5">CBS 135458</strain>
    </source>
</reference>
<dbReference type="PANTHER" id="PTHR24166">
    <property type="entry name" value="ROLLING PEBBLES, ISOFORM B"/>
    <property type="match status" value="1"/>
</dbReference>
<dbReference type="InterPro" id="IPR050889">
    <property type="entry name" value="Dendritic_Spine_Reg/Scaffold"/>
</dbReference>
<dbReference type="Pfam" id="PF12796">
    <property type="entry name" value="Ank_2"/>
    <property type="match status" value="1"/>
</dbReference>
<protein>
    <recommendedName>
        <fullName evidence="6">Ankyrin repeat domain-containing protein</fullName>
    </recommendedName>
</protein>
<keyword evidence="1" id="KW-0677">Repeat</keyword>
<evidence type="ECO:0000313" key="5">
    <source>
        <dbReference type="Proteomes" id="UP001480595"/>
    </source>
</evidence>
<keyword evidence="2 3" id="KW-0040">ANK repeat</keyword>
<feature type="repeat" description="ANK" evidence="3">
    <location>
        <begin position="149"/>
        <end position="171"/>
    </location>
</feature>
<organism evidence="4 5">
    <name type="scientific">Apiospora phragmitis</name>
    <dbReference type="NCBI Taxonomy" id="2905665"/>
    <lineage>
        <taxon>Eukaryota</taxon>
        <taxon>Fungi</taxon>
        <taxon>Dikarya</taxon>
        <taxon>Ascomycota</taxon>
        <taxon>Pezizomycotina</taxon>
        <taxon>Sordariomycetes</taxon>
        <taxon>Xylariomycetidae</taxon>
        <taxon>Amphisphaeriales</taxon>
        <taxon>Apiosporaceae</taxon>
        <taxon>Apiospora</taxon>
    </lineage>
</organism>
<sequence>MILIENETSRLRREQLGNLTYHEAEADTRRRQRRVISRLIDAGANPDGPGLWSKSRRLLLFAASQQDYTAYLAALLEKRANARMEDSQGDRMDATQLLLDHGYSPDMADEAGETALHLAAQKGSLEQLRLYLAHSQLPANGAVRQPNNQGESPLHYAAALGRHDVVEYLLA</sequence>
<dbReference type="SUPFAM" id="SSF48403">
    <property type="entry name" value="Ankyrin repeat"/>
    <property type="match status" value="1"/>
</dbReference>
<name>A0ABR1VKC8_9PEZI</name>
<accession>A0ABR1VKC8</accession>
<gene>
    <name evidence="4" type="ORF">PG994_006954</name>
</gene>
<dbReference type="Proteomes" id="UP001480595">
    <property type="component" value="Unassembled WGS sequence"/>
</dbReference>
<evidence type="ECO:0000256" key="3">
    <source>
        <dbReference type="PROSITE-ProRule" id="PRU00023"/>
    </source>
</evidence>